<evidence type="ECO:0000256" key="9">
    <source>
        <dbReference type="ARBA" id="ARBA00023049"/>
    </source>
</evidence>
<dbReference type="SMART" id="SM00631">
    <property type="entry name" value="Zn_pept"/>
    <property type="match status" value="1"/>
</dbReference>
<evidence type="ECO:0000256" key="8">
    <source>
        <dbReference type="ARBA" id="ARBA00022833"/>
    </source>
</evidence>
<evidence type="ECO:0000256" key="4">
    <source>
        <dbReference type="ARBA" id="ARBA00022670"/>
    </source>
</evidence>
<dbReference type="InterPro" id="IPR000834">
    <property type="entry name" value="Peptidase_M14"/>
</dbReference>
<keyword evidence="4" id="KW-0645">Protease</keyword>
<keyword evidence="6 13" id="KW-0732">Signal</keyword>
<reference evidence="15" key="2">
    <citation type="submission" date="2020-12" db="EMBL/GenBank/DDBJ databases">
        <authorList>
            <person name="Kanost M."/>
        </authorList>
    </citation>
    <scope>NUCLEOTIDE SEQUENCE</scope>
</reference>
<evidence type="ECO:0000256" key="12">
    <source>
        <dbReference type="PROSITE-ProRule" id="PRU01379"/>
    </source>
</evidence>
<accession>A0A921ZB13</accession>
<evidence type="ECO:0000256" key="2">
    <source>
        <dbReference type="ARBA" id="ARBA00005988"/>
    </source>
</evidence>
<name>A0A921ZB13_MANSE</name>
<evidence type="ECO:0000256" key="5">
    <source>
        <dbReference type="ARBA" id="ARBA00022723"/>
    </source>
</evidence>
<keyword evidence="16" id="KW-1185">Reference proteome</keyword>
<dbReference type="SUPFAM" id="SSF54897">
    <property type="entry name" value="Protease propeptides/inhibitors"/>
    <property type="match status" value="1"/>
</dbReference>
<evidence type="ECO:0000313" key="16">
    <source>
        <dbReference type="Proteomes" id="UP000791440"/>
    </source>
</evidence>
<feature type="domain" description="Peptidase M14" evidence="14">
    <location>
        <begin position="118"/>
        <end position="409"/>
    </location>
</feature>
<evidence type="ECO:0000256" key="11">
    <source>
        <dbReference type="ARBA" id="ARBA00069039"/>
    </source>
</evidence>
<organism evidence="15 16">
    <name type="scientific">Manduca sexta</name>
    <name type="common">Tobacco hawkmoth</name>
    <name type="synonym">Tobacco hornworm</name>
    <dbReference type="NCBI Taxonomy" id="7130"/>
    <lineage>
        <taxon>Eukaryota</taxon>
        <taxon>Metazoa</taxon>
        <taxon>Ecdysozoa</taxon>
        <taxon>Arthropoda</taxon>
        <taxon>Hexapoda</taxon>
        <taxon>Insecta</taxon>
        <taxon>Pterygota</taxon>
        <taxon>Neoptera</taxon>
        <taxon>Endopterygota</taxon>
        <taxon>Lepidoptera</taxon>
        <taxon>Glossata</taxon>
        <taxon>Ditrysia</taxon>
        <taxon>Bombycoidea</taxon>
        <taxon>Sphingidae</taxon>
        <taxon>Sphinginae</taxon>
        <taxon>Sphingini</taxon>
        <taxon>Manduca</taxon>
    </lineage>
</organism>
<evidence type="ECO:0000256" key="6">
    <source>
        <dbReference type="ARBA" id="ARBA00022729"/>
    </source>
</evidence>
<reference evidence="15" key="1">
    <citation type="journal article" date="2016" name="Insect Biochem. Mol. Biol.">
        <title>Multifaceted biological insights from a draft genome sequence of the tobacco hornworm moth, Manduca sexta.</title>
        <authorList>
            <person name="Kanost M.R."/>
            <person name="Arrese E.L."/>
            <person name="Cao X."/>
            <person name="Chen Y.R."/>
            <person name="Chellapilla S."/>
            <person name="Goldsmith M.R."/>
            <person name="Grosse-Wilde E."/>
            <person name="Heckel D.G."/>
            <person name="Herndon N."/>
            <person name="Jiang H."/>
            <person name="Papanicolaou A."/>
            <person name="Qu J."/>
            <person name="Soulages J.L."/>
            <person name="Vogel H."/>
            <person name="Walters J."/>
            <person name="Waterhouse R.M."/>
            <person name="Ahn S.J."/>
            <person name="Almeida F.C."/>
            <person name="An C."/>
            <person name="Aqrawi P."/>
            <person name="Bretschneider A."/>
            <person name="Bryant W.B."/>
            <person name="Bucks S."/>
            <person name="Chao H."/>
            <person name="Chevignon G."/>
            <person name="Christen J.M."/>
            <person name="Clarke D.F."/>
            <person name="Dittmer N.T."/>
            <person name="Ferguson L.C.F."/>
            <person name="Garavelou S."/>
            <person name="Gordon K.H.J."/>
            <person name="Gunaratna R.T."/>
            <person name="Han Y."/>
            <person name="Hauser F."/>
            <person name="He Y."/>
            <person name="Heidel-Fischer H."/>
            <person name="Hirsh A."/>
            <person name="Hu Y."/>
            <person name="Jiang H."/>
            <person name="Kalra D."/>
            <person name="Klinner C."/>
            <person name="Konig C."/>
            <person name="Kovar C."/>
            <person name="Kroll A.R."/>
            <person name="Kuwar S.S."/>
            <person name="Lee S.L."/>
            <person name="Lehman R."/>
            <person name="Li K."/>
            <person name="Li Z."/>
            <person name="Liang H."/>
            <person name="Lovelace S."/>
            <person name="Lu Z."/>
            <person name="Mansfield J.H."/>
            <person name="McCulloch K.J."/>
            <person name="Mathew T."/>
            <person name="Morton B."/>
            <person name="Muzny D.M."/>
            <person name="Neunemann D."/>
            <person name="Ongeri F."/>
            <person name="Pauchet Y."/>
            <person name="Pu L.L."/>
            <person name="Pyrousis I."/>
            <person name="Rao X.J."/>
            <person name="Redding A."/>
            <person name="Roesel C."/>
            <person name="Sanchez-Gracia A."/>
            <person name="Schaack S."/>
            <person name="Shukla A."/>
            <person name="Tetreau G."/>
            <person name="Wang Y."/>
            <person name="Xiong G.H."/>
            <person name="Traut W."/>
            <person name="Walsh T.K."/>
            <person name="Worley K.C."/>
            <person name="Wu D."/>
            <person name="Wu W."/>
            <person name="Wu Y.Q."/>
            <person name="Zhang X."/>
            <person name="Zou Z."/>
            <person name="Zucker H."/>
            <person name="Briscoe A.D."/>
            <person name="Burmester T."/>
            <person name="Clem R.J."/>
            <person name="Feyereisen R."/>
            <person name="Grimmelikhuijzen C.J.P."/>
            <person name="Hamodrakas S.J."/>
            <person name="Hansson B.S."/>
            <person name="Huguet E."/>
            <person name="Jermiin L.S."/>
            <person name="Lan Q."/>
            <person name="Lehman H.K."/>
            <person name="Lorenzen M."/>
            <person name="Merzendorfer H."/>
            <person name="Michalopoulos I."/>
            <person name="Morton D.B."/>
            <person name="Muthukrishnan S."/>
            <person name="Oakeshott J.G."/>
            <person name="Palmer W."/>
            <person name="Park Y."/>
            <person name="Passarelli A.L."/>
            <person name="Rozas J."/>
            <person name="Schwartz L.M."/>
            <person name="Smith W."/>
            <person name="Southgate A."/>
            <person name="Vilcinskas A."/>
            <person name="Vogt R."/>
            <person name="Wang P."/>
            <person name="Werren J."/>
            <person name="Yu X.Q."/>
            <person name="Zhou J.J."/>
            <person name="Brown S.J."/>
            <person name="Scherer S.E."/>
            <person name="Richards S."/>
            <person name="Blissard G.W."/>
        </authorList>
    </citation>
    <scope>NUCLEOTIDE SEQUENCE</scope>
</reference>
<protein>
    <recommendedName>
        <fullName evidence="11">Zinc carboxypeptidase A 1</fullName>
    </recommendedName>
</protein>
<keyword evidence="9" id="KW-0482">Metalloprotease</keyword>
<evidence type="ECO:0000256" key="7">
    <source>
        <dbReference type="ARBA" id="ARBA00022801"/>
    </source>
</evidence>
<keyword evidence="5" id="KW-0479">Metal-binding</keyword>
<dbReference type="PANTHER" id="PTHR11705:SF153">
    <property type="entry name" value="ZINC CARBOXYPEPTIDASE A 1-LIKE PROTEIN"/>
    <property type="match status" value="1"/>
</dbReference>
<comment type="caution">
    <text evidence="12">Lacks conserved residue(s) required for the propagation of feature annotation.</text>
</comment>
<sequence>MLLKFLSLTVLTALVFGEKVRYDNYTLFKVHPESEEHVLFLNDLYELNNGLDFWVPPSEVGNYVSVVVPPEMKKDFEHSLRKRSIYSQLMMDNLQEAFDAQLMSRKKRSASHEMFWTNYQPLDDIIDWFEYLARRHSDIVSIITVGQSYEGRNITGIKISRRPGRLSFVLDGGQIGADWLSPTILTYFVDQLIKGENPEALAASRNFDWHIFPILNPDGHEFTQASVRLWTKNRRPITSSAIGVDLTKNWNSQWGIIGGSFDPAANNYIGQGPFSEEETRSFSRYVEEIGSNLAGYLSFRSFGQRLLIPFAHSTTPMYNYNEMLLIGRRAMGSLSAAYGTQYQVGTSRLISTGATGSSDDYVKHRINPPIAGTFLLRDQGAWGYTLPVNQVLPSCEETFDGLLAIIREARFINVL</sequence>
<dbReference type="FunFam" id="3.40.630.10:FF:000084">
    <property type="entry name" value="Carboxypeptidase B2"/>
    <property type="match status" value="1"/>
</dbReference>
<feature type="signal peptide" evidence="13">
    <location>
        <begin position="1"/>
        <end position="17"/>
    </location>
</feature>
<evidence type="ECO:0000313" key="15">
    <source>
        <dbReference type="EMBL" id="KAG6454737.1"/>
    </source>
</evidence>
<dbReference type="Pfam" id="PF00246">
    <property type="entry name" value="Peptidase_M14"/>
    <property type="match status" value="1"/>
</dbReference>
<dbReference type="GO" id="GO:0005615">
    <property type="term" value="C:extracellular space"/>
    <property type="evidence" value="ECO:0007669"/>
    <property type="project" value="TreeGrafter"/>
</dbReference>
<dbReference type="InterPro" id="IPR036990">
    <property type="entry name" value="M14A-like_propep"/>
</dbReference>
<keyword evidence="3" id="KW-0121">Carboxypeptidase</keyword>
<dbReference type="Gene3D" id="3.40.630.10">
    <property type="entry name" value="Zn peptidases"/>
    <property type="match status" value="1"/>
</dbReference>
<dbReference type="PROSITE" id="PS52035">
    <property type="entry name" value="PEPTIDASE_M14"/>
    <property type="match status" value="1"/>
</dbReference>
<dbReference type="SUPFAM" id="SSF53187">
    <property type="entry name" value="Zn-dependent exopeptidases"/>
    <property type="match status" value="1"/>
</dbReference>
<feature type="chain" id="PRO_5037056880" description="Zinc carboxypeptidase A 1" evidence="13">
    <location>
        <begin position="18"/>
        <end position="415"/>
    </location>
</feature>
<evidence type="ECO:0000256" key="1">
    <source>
        <dbReference type="ARBA" id="ARBA00001947"/>
    </source>
</evidence>
<dbReference type="GO" id="GO:0006508">
    <property type="term" value="P:proteolysis"/>
    <property type="evidence" value="ECO:0007669"/>
    <property type="project" value="UniProtKB-KW"/>
</dbReference>
<keyword evidence="8" id="KW-0862">Zinc</keyword>
<evidence type="ECO:0000256" key="3">
    <source>
        <dbReference type="ARBA" id="ARBA00022645"/>
    </source>
</evidence>
<dbReference type="GO" id="GO:0004181">
    <property type="term" value="F:metallocarboxypeptidase activity"/>
    <property type="evidence" value="ECO:0007669"/>
    <property type="project" value="InterPro"/>
</dbReference>
<comment type="similarity">
    <text evidence="2 12">Belongs to the peptidase M14 family.</text>
</comment>
<dbReference type="EMBL" id="JH668474">
    <property type="protein sequence ID" value="KAG6454737.1"/>
    <property type="molecule type" value="Genomic_DNA"/>
</dbReference>
<comment type="cofactor">
    <cofactor evidence="1">
        <name>Zn(2+)</name>
        <dbReference type="ChEBI" id="CHEBI:29105"/>
    </cofactor>
</comment>
<dbReference type="InterPro" id="IPR003146">
    <property type="entry name" value="M14A_act_pep"/>
</dbReference>
<dbReference type="Proteomes" id="UP000791440">
    <property type="component" value="Unassembled WGS sequence"/>
</dbReference>
<proteinExistence type="inferred from homology"/>
<dbReference type="Pfam" id="PF02244">
    <property type="entry name" value="Propep_M14"/>
    <property type="match status" value="1"/>
</dbReference>
<dbReference type="PANTHER" id="PTHR11705">
    <property type="entry name" value="PROTEASE FAMILY M14 CARBOXYPEPTIDASE A,B"/>
    <property type="match status" value="1"/>
</dbReference>
<keyword evidence="10" id="KW-1015">Disulfide bond</keyword>
<dbReference type="FunFam" id="3.30.70.340:FF:000002">
    <property type="entry name" value="Carboxypeptidase A"/>
    <property type="match status" value="1"/>
</dbReference>
<evidence type="ECO:0000256" key="13">
    <source>
        <dbReference type="SAM" id="SignalP"/>
    </source>
</evidence>
<evidence type="ECO:0000259" key="14">
    <source>
        <dbReference type="PROSITE" id="PS52035"/>
    </source>
</evidence>
<comment type="caution">
    <text evidence="15">The sequence shown here is derived from an EMBL/GenBank/DDBJ whole genome shotgun (WGS) entry which is preliminary data.</text>
</comment>
<dbReference type="Gene3D" id="3.30.70.340">
    <property type="entry name" value="Metallocarboxypeptidase-like"/>
    <property type="match status" value="1"/>
</dbReference>
<gene>
    <name evidence="15" type="ORF">O3G_MSEX008834</name>
</gene>
<keyword evidence="7" id="KW-0378">Hydrolase</keyword>
<dbReference type="AlphaFoldDB" id="A0A921ZB13"/>
<dbReference type="GO" id="GO:0008270">
    <property type="term" value="F:zinc ion binding"/>
    <property type="evidence" value="ECO:0007669"/>
    <property type="project" value="InterPro"/>
</dbReference>
<evidence type="ECO:0000256" key="10">
    <source>
        <dbReference type="ARBA" id="ARBA00023157"/>
    </source>
</evidence>